<evidence type="ECO:0000256" key="4">
    <source>
        <dbReference type="SAM" id="MobiDB-lite"/>
    </source>
</evidence>
<evidence type="ECO:0000313" key="5">
    <source>
        <dbReference type="EMBL" id="WVO23764.1"/>
    </source>
</evidence>
<sequence>MTRGEASKDIPETSKELYRMYSQKGPMLHESQIGPPIPTSNAEIDALKNALSGEINDLKRRISQLEKSEGKREAATTTLEFMALGLDCRLEPHGRPKTADAGPTPPSSSSSSDNQIHITSGSSRSNLMKESRSPLPERIFNALLPQQVAMSVFKFHMTNVCWQHACIYVREFEAQVEGFHKLAKRGKCDKVDGSWIALFFVLQAISCWKVASLSPPGKGYLSTIDLAVRQQFITAVMDAAMIALHHPNFLSHLSVFTCQAIAILGLCGNNVCDSDLLSSLLAIGIKHAQDAQALGLHTLVKRRRGMSFVDLEMGRRVW</sequence>
<feature type="region of interest" description="Disordered" evidence="4">
    <location>
        <begin position="92"/>
        <end position="130"/>
    </location>
</feature>
<name>A0ABZ2B012_9TREE</name>
<evidence type="ECO:0000313" key="6">
    <source>
        <dbReference type="Proteomes" id="UP001432216"/>
    </source>
</evidence>
<evidence type="ECO:0000256" key="1">
    <source>
        <dbReference type="ARBA" id="ARBA00004123"/>
    </source>
</evidence>
<organism evidence="5 6">
    <name type="scientific">Cryptococcus decagattii</name>
    <dbReference type="NCBI Taxonomy" id="1859122"/>
    <lineage>
        <taxon>Eukaryota</taxon>
        <taxon>Fungi</taxon>
        <taxon>Dikarya</taxon>
        <taxon>Basidiomycota</taxon>
        <taxon>Agaricomycotina</taxon>
        <taxon>Tremellomycetes</taxon>
        <taxon>Tremellales</taxon>
        <taxon>Cryptococcaceae</taxon>
        <taxon>Cryptococcus</taxon>
        <taxon>Cryptococcus gattii species complex</taxon>
    </lineage>
</organism>
<dbReference type="PANTHER" id="PTHR31001:SF90">
    <property type="entry name" value="CENTROMERE DNA-BINDING PROTEIN COMPLEX CBF3 SUBUNIT B"/>
    <property type="match status" value="1"/>
</dbReference>
<dbReference type="RefSeq" id="XP_064723003.1">
    <property type="nucleotide sequence ID" value="XM_064866931.1"/>
</dbReference>
<dbReference type="Proteomes" id="UP001432216">
    <property type="component" value="Chromosome 9"/>
</dbReference>
<dbReference type="CDD" id="cd12148">
    <property type="entry name" value="fungal_TF_MHR"/>
    <property type="match status" value="1"/>
</dbReference>
<dbReference type="EMBL" id="CP143814">
    <property type="protein sequence ID" value="WVO23764.1"/>
    <property type="molecule type" value="Genomic_DNA"/>
</dbReference>
<feature type="compositionally biased region" description="Polar residues" evidence="4">
    <location>
        <begin position="113"/>
        <end position="126"/>
    </location>
</feature>
<evidence type="ECO:0000256" key="2">
    <source>
        <dbReference type="ARBA" id="ARBA00023242"/>
    </source>
</evidence>
<protein>
    <recommendedName>
        <fullName evidence="7">Transcription factor domain-containing protein</fullName>
    </recommendedName>
</protein>
<keyword evidence="6" id="KW-1185">Reference proteome</keyword>
<keyword evidence="2" id="KW-0539">Nucleus</keyword>
<gene>
    <name evidence="5" type="ORF">IAS62_005121</name>
</gene>
<evidence type="ECO:0000256" key="3">
    <source>
        <dbReference type="SAM" id="Coils"/>
    </source>
</evidence>
<reference evidence="5 6" key="1">
    <citation type="submission" date="2024-01" db="EMBL/GenBank/DDBJ databases">
        <title>Comparative genomics of Cryptococcus and Kwoniella reveals pathogenesis evolution and contrasting modes of karyotype evolution via chromosome fusion or intercentromeric recombination.</title>
        <authorList>
            <person name="Coelho M.A."/>
            <person name="David-Palma M."/>
            <person name="Shea T."/>
            <person name="Bowers K."/>
            <person name="McGinley-Smith S."/>
            <person name="Mohammad A.W."/>
            <person name="Gnirke A."/>
            <person name="Yurkov A.M."/>
            <person name="Nowrousian M."/>
            <person name="Sun S."/>
            <person name="Cuomo C.A."/>
            <person name="Heitman J."/>
        </authorList>
    </citation>
    <scope>NUCLEOTIDE SEQUENCE [LARGE SCALE GENOMIC DNA]</scope>
    <source>
        <strain evidence="5 6">7685027</strain>
    </source>
</reference>
<proteinExistence type="predicted"/>
<feature type="coiled-coil region" evidence="3">
    <location>
        <begin position="41"/>
        <end position="68"/>
    </location>
</feature>
<keyword evidence="3" id="KW-0175">Coiled coil</keyword>
<dbReference type="GeneID" id="89991891"/>
<dbReference type="InterPro" id="IPR050613">
    <property type="entry name" value="Sec_Metabolite_Reg"/>
</dbReference>
<dbReference type="PANTHER" id="PTHR31001">
    <property type="entry name" value="UNCHARACTERIZED TRANSCRIPTIONAL REGULATORY PROTEIN"/>
    <property type="match status" value="1"/>
</dbReference>
<accession>A0ABZ2B012</accession>
<evidence type="ECO:0008006" key="7">
    <source>
        <dbReference type="Google" id="ProtNLM"/>
    </source>
</evidence>
<comment type="subcellular location">
    <subcellularLocation>
        <location evidence="1">Nucleus</location>
    </subcellularLocation>
</comment>